<evidence type="ECO:0000256" key="1">
    <source>
        <dbReference type="SAM" id="Coils"/>
    </source>
</evidence>
<feature type="transmembrane region" description="Helical" evidence="2">
    <location>
        <begin position="211"/>
        <end position="236"/>
    </location>
</feature>
<keyword evidence="1" id="KW-0175">Coiled coil</keyword>
<name>A0ABP2Y792_9BACT</name>
<feature type="coiled-coil region" evidence="1">
    <location>
        <begin position="365"/>
        <end position="402"/>
    </location>
</feature>
<dbReference type="PANTHER" id="PTHR20992">
    <property type="entry name" value="AT15442P-RELATED"/>
    <property type="match status" value="1"/>
</dbReference>
<feature type="transmembrane region" description="Helical" evidence="2">
    <location>
        <begin position="256"/>
        <end position="276"/>
    </location>
</feature>
<feature type="transmembrane region" description="Helical" evidence="2">
    <location>
        <begin position="159"/>
        <end position="176"/>
    </location>
</feature>
<sequence>MERAKKLKLLYLCINIQSKNIIEIMQTKNELWQVIKGYFNALPDKEDEKETISAIRNDAFFHGAKLWVLVFAIFIASLGLNVNSTAVIIGAMLISPLMGPIIGMGLAIGISDLDLLRRSFKNYLIATLISVLTATVYFLLTPLTDAQSELLARTSPTLYDVFIALIGGAAGFLALATKGKGNVIPGVAIATALMPPLCTAGYGLAMGKSTYFFGAFYLFFINTVFICLATFIGTRLLKFKQKQFLQTDQLQKVKRYIIAIVVITMLPATYITIQIITKSVQENNIRKFIKQEMSFNGTQILSHNTDNKNLNVVALGRIIPPTTIKKLKEELKNYQLEDYSLNVIQGAQSDSAYINNMLYKKSNNNDLLNKELMEQSEQLQALEAQLNKYTRYKKLKRNIEKEIVTLWPSVNNISLSVVDDASTDTTKNKDYVVAIIGCKNGQLENNSRTKMHKWLKERIKADSIRLIVTR</sequence>
<keyword evidence="4" id="KW-1185">Reference proteome</keyword>
<evidence type="ECO:0000313" key="3">
    <source>
        <dbReference type="EMBL" id="ERJ71716.1"/>
    </source>
</evidence>
<dbReference type="PANTHER" id="PTHR20992:SF9">
    <property type="entry name" value="AT15442P-RELATED"/>
    <property type="match status" value="1"/>
</dbReference>
<proteinExistence type="predicted"/>
<dbReference type="InterPro" id="IPR005240">
    <property type="entry name" value="DUF389"/>
</dbReference>
<organism evidence="3 4">
    <name type="scientific">Prevotella disiens JCM 6334 = ATCC 29426</name>
    <dbReference type="NCBI Taxonomy" id="1235811"/>
    <lineage>
        <taxon>Bacteria</taxon>
        <taxon>Pseudomonadati</taxon>
        <taxon>Bacteroidota</taxon>
        <taxon>Bacteroidia</taxon>
        <taxon>Bacteroidales</taxon>
        <taxon>Prevotellaceae</taxon>
        <taxon>Prevotella</taxon>
    </lineage>
</organism>
<comment type="caution">
    <text evidence="3">The sequence shown here is derived from an EMBL/GenBank/DDBJ whole genome shotgun (WGS) entry which is preliminary data.</text>
</comment>
<accession>A0ABP2Y792</accession>
<feature type="transmembrane region" description="Helical" evidence="2">
    <location>
        <begin position="59"/>
        <end position="80"/>
    </location>
</feature>
<reference evidence="3 4" key="1">
    <citation type="submission" date="2013-06" db="EMBL/GenBank/DDBJ databases">
        <authorList>
            <person name="Weinstock G."/>
            <person name="Sodergren E."/>
            <person name="Lobos E.A."/>
            <person name="Fulton L."/>
            <person name="Fulton R."/>
            <person name="Courtney L."/>
            <person name="Fronick C."/>
            <person name="O'Laughlin M."/>
            <person name="Godfrey J."/>
            <person name="Wilson R.M."/>
            <person name="Miner T."/>
            <person name="Farmer C."/>
            <person name="Delehaunty K."/>
            <person name="Cordes M."/>
            <person name="Minx P."/>
            <person name="Tomlinson C."/>
            <person name="Chen J."/>
            <person name="Wollam A."/>
            <person name="Pepin K.H."/>
            <person name="Bhonagiri V."/>
            <person name="Zhang X."/>
            <person name="Warren W."/>
            <person name="Mitreva M."/>
            <person name="Mardis E.R."/>
            <person name="Wilson R.K."/>
        </authorList>
    </citation>
    <scope>NUCLEOTIDE SEQUENCE [LARGE SCALE GENOMIC DNA]</scope>
    <source>
        <strain evidence="3 4">ATCC 29426</strain>
    </source>
</reference>
<keyword evidence="2" id="KW-0812">Transmembrane</keyword>
<evidence type="ECO:0000313" key="4">
    <source>
        <dbReference type="Proteomes" id="UP000016660"/>
    </source>
</evidence>
<dbReference type="Pfam" id="PF04087">
    <property type="entry name" value="DUF389"/>
    <property type="match status" value="1"/>
</dbReference>
<feature type="transmembrane region" description="Helical" evidence="2">
    <location>
        <begin position="183"/>
        <end position="205"/>
    </location>
</feature>
<dbReference type="EMBL" id="AWUY01000282">
    <property type="protein sequence ID" value="ERJ71716.1"/>
    <property type="molecule type" value="Genomic_DNA"/>
</dbReference>
<evidence type="ECO:0000256" key="2">
    <source>
        <dbReference type="SAM" id="Phobius"/>
    </source>
</evidence>
<dbReference type="Proteomes" id="UP000016660">
    <property type="component" value="Unassembled WGS sequence"/>
</dbReference>
<gene>
    <name evidence="3" type="ORF">HMPREF0653_02540</name>
</gene>
<keyword evidence="2" id="KW-1133">Transmembrane helix</keyword>
<feature type="transmembrane region" description="Helical" evidence="2">
    <location>
        <begin position="122"/>
        <end position="139"/>
    </location>
</feature>
<protein>
    <submittedName>
        <fullName evidence="3">TIGR00341 family protein</fullName>
    </submittedName>
</protein>
<keyword evidence="2" id="KW-0472">Membrane</keyword>
<feature type="transmembrane region" description="Helical" evidence="2">
    <location>
        <begin position="86"/>
        <end position="110"/>
    </location>
</feature>